<dbReference type="AlphaFoldDB" id="A0A2I0WKS8"/>
<dbReference type="Pfam" id="PF00314">
    <property type="entry name" value="Thaumatin"/>
    <property type="match status" value="1"/>
</dbReference>
<dbReference type="SUPFAM" id="SSF49870">
    <property type="entry name" value="Osmotin, thaumatin-like protein"/>
    <property type="match status" value="1"/>
</dbReference>
<organism evidence="2 3">
    <name type="scientific">Dendrobium catenatum</name>
    <dbReference type="NCBI Taxonomy" id="906689"/>
    <lineage>
        <taxon>Eukaryota</taxon>
        <taxon>Viridiplantae</taxon>
        <taxon>Streptophyta</taxon>
        <taxon>Embryophyta</taxon>
        <taxon>Tracheophyta</taxon>
        <taxon>Spermatophyta</taxon>
        <taxon>Magnoliopsida</taxon>
        <taxon>Liliopsida</taxon>
        <taxon>Asparagales</taxon>
        <taxon>Orchidaceae</taxon>
        <taxon>Epidendroideae</taxon>
        <taxon>Malaxideae</taxon>
        <taxon>Dendrobiinae</taxon>
        <taxon>Dendrobium</taxon>
    </lineage>
</organism>
<evidence type="ECO:0000313" key="2">
    <source>
        <dbReference type="EMBL" id="PKU76256.1"/>
    </source>
</evidence>
<reference evidence="2 3" key="1">
    <citation type="journal article" date="2016" name="Sci. Rep.">
        <title>The Dendrobium catenatum Lindl. genome sequence provides insights into polysaccharide synthase, floral development and adaptive evolution.</title>
        <authorList>
            <person name="Zhang G.Q."/>
            <person name="Xu Q."/>
            <person name="Bian C."/>
            <person name="Tsai W.C."/>
            <person name="Yeh C.M."/>
            <person name="Liu K.W."/>
            <person name="Yoshida K."/>
            <person name="Zhang L.S."/>
            <person name="Chang S.B."/>
            <person name="Chen F."/>
            <person name="Shi Y."/>
            <person name="Su Y.Y."/>
            <person name="Zhang Y.Q."/>
            <person name="Chen L.J."/>
            <person name="Yin Y."/>
            <person name="Lin M."/>
            <person name="Huang H."/>
            <person name="Deng H."/>
            <person name="Wang Z.W."/>
            <person name="Zhu S.L."/>
            <person name="Zhao X."/>
            <person name="Deng C."/>
            <person name="Niu S.C."/>
            <person name="Huang J."/>
            <person name="Wang M."/>
            <person name="Liu G.H."/>
            <person name="Yang H.J."/>
            <person name="Xiao X.J."/>
            <person name="Hsiao Y.Y."/>
            <person name="Wu W.L."/>
            <person name="Chen Y.Y."/>
            <person name="Mitsuda N."/>
            <person name="Ohme-Takagi M."/>
            <person name="Luo Y.B."/>
            <person name="Van de Peer Y."/>
            <person name="Liu Z.J."/>
        </authorList>
    </citation>
    <scope>NUCLEOTIDE SEQUENCE [LARGE SCALE GENOMIC DNA]</scope>
    <source>
        <tissue evidence="2">The whole plant</tissue>
    </source>
</reference>
<keyword evidence="3" id="KW-1185">Reference proteome</keyword>
<dbReference type="PROSITE" id="PS51367">
    <property type="entry name" value="THAUMATIN_2"/>
    <property type="match status" value="1"/>
</dbReference>
<dbReference type="PRINTS" id="PR00347">
    <property type="entry name" value="THAUMATIN"/>
</dbReference>
<evidence type="ECO:0000256" key="1">
    <source>
        <dbReference type="SAM" id="SignalP"/>
    </source>
</evidence>
<dbReference type="InterPro" id="IPR037176">
    <property type="entry name" value="Osmotin/thaumatin-like_sf"/>
</dbReference>
<dbReference type="SMART" id="SM00205">
    <property type="entry name" value="THN"/>
    <property type="match status" value="1"/>
</dbReference>
<gene>
    <name evidence="2" type="ORF">MA16_Dca015576</name>
</gene>
<evidence type="ECO:0000313" key="3">
    <source>
        <dbReference type="Proteomes" id="UP000233837"/>
    </source>
</evidence>
<feature type="signal peptide" evidence="1">
    <location>
        <begin position="1"/>
        <end position="27"/>
    </location>
</feature>
<dbReference type="PROSITE" id="PS00316">
    <property type="entry name" value="THAUMATIN_1"/>
    <property type="match status" value="1"/>
</dbReference>
<name>A0A2I0WKS8_9ASPA</name>
<protein>
    <submittedName>
        <fullName evidence="2">Protein P21</fullName>
    </submittedName>
</protein>
<dbReference type="EMBL" id="KZ502547">
    <property type="protein sequence ID" value="PKU76256.1"/>
    <property type="molecule type" value="Genomic_DNA"/>
</dbReference>
<dbReference type="PANTHER" id="PTHR31048">
    <property type="entry name" value="OS03G0233200 PROTEIN"/>
    <property type="match status" value="1"/>
</dbReference>
<dbReference type="STRING" id="906689.A0A2I0WKS8"/>
<dbReference type="Proteomes" id="UP000233837">
    <property type="component" value="Unassembled WGS sequence"/>
</dbReference>
<dbReference type="InterPro" id="IPR017949">
    <property type="entry name" value="Thaumatin_CS"/>
</dbReference>
<dbReference type="InterPro" id="IPR001938">
    <property type="entry name" value="Thaumatin"/>
</dbReference>
<proteinExistence type="predicted"/>
<reference evidence="2 3" key="2">
    <citation type="journal article" date="2017" name="Nature">
        <title>The Apostasia genome and the evolution of orchids.</title>
        <authorList>
            <person name="Zhang G.Q."/>
            <person name="Liu K.W."/>
            <person name="Li Z."/>
            <person name="Lohaus R."/>
            <person name="Hsiao Y.Y."/>
            <person name="Niu S.C."/>
            <person name="Wang J.Y."/>
            <person name="Lin Y.C."/>
            <person name="Xu Q."/>
            <person name="Chen L.J."/>
            <person name="Yoshida K."/>
            <person name="Fujiwara S."/>
            <person name="Wang Z.W."/>
            <person name="Zhang Y.Q."/>
            <person name="Mitsuda N."/>
            <person name="Wang M."/>
            <person name="Liu G.H."/>
            <person name="Pecoraro L."/>
            <person name="Huang H.X."/>
            <person name="Xiao X.J."/>
            <person name="Lin M."/>
            <person name="Wu X.Y."/>
            <person name="Wu W.L."/>
            <person name="Chen Y.Y."/>
            <person name="Chang S.B."/>
            <person name="Sakamoto S."/>
            <person name="Ohme-Takagi M."/>
            <person name="Yagi M."/>
            <person name="Zeng S.J."/>
            <person name="Shen C.Y."/>
            <person name="Yeh C.M."/>
            <person name="Luo Y.B."/>
            <person name="Tsai W.C."/>
            <person name="Van de Peer Y."/>
            <person name="Liu Z.J."/>
        </authorList>
    </citation>
    <scope>NUCLEOTIDE SEQUENCE [LARGE SCALE GENOMIC DNA]</scope>
    <source>
        <tissue evidence="2">The whole plant</tissue>
    </source>
</reference>
<accession>A0A2I0WKS8</accession>
<dbReference type="Gene3D" id="2.60.110.10">
    <property type="entry name" value="Thaumatin"/>
    <property type="match status" value="1"/>
</dbReference>
<feature type="chain" id="PRO_5014150097" evidence="1">
    <location>
        <begin position="28"/>
        <end position="391"/>
    </location>
</feature>
<sequence length="391" mass="42373">MAATTTVAISFVLLPLAFLTLLTPLKAATFTIVNQCSYTVWAAAVPAGGGIQLDNGQTWTIDVPAGTTGGRVWARTGCSFDASGNGNCQTGDCGGKLACTAYGTPPNTLAEFALNQFSNLDFFDISNVDGFNVGLDFSPETPILCSRIGQPTTATAADSAKSCARPVGPYCGLPRPHALLACLRPDPTSPHLACKVMRACWRSGASLCRRWWSLRGSSTNMIGLNLLGDLEECEEEESLLEDVRVEHFYPVVKLEGEEPPPVMVILVVESLRGVEGSRSEILPSFRFSLLRKVSRFLLQQNFSPPGVPASLGDRAKFQQCLKVGQNSDVTWAEFRRRAELRHYLGIILAPCGSQAEFWHLVEVRQNSGVPWKSGKISASRGSRAEFWAVVE</sequence>
<dbReference type="CDD" id="cd09217">
    <property type="entry name" value="TLP-P"/>
    <property type="match status" value="1"/>
</dbReference>
<keyword evidence="1" id="KW-0732">Signal</keyword>